<dbReference type="AlphaFoldDB" id="F7XXD3"/>
<dbReference type="Proteomes" id="UP000000504">
    <property type="component" value="Chromosome"/>
</dbReference>
<dbReference type="InterPro" id="IPR050298">
    <property type="entry name" value="Gram-neg_bact_OMP"/>
</dbReference>
<protein>
    <submittedName>
        <fullName evidence="6">Putative outer membrane protein</fullName>
    </submittedName>
</protein>
<evidence type="ECO:0000256" key="1">
    <source>
        <dbReference type="ARBA" id="ARBA00004571"/>
    </source>
</evidence>
<evidence type="ECO:0000256" key="4">
    <source>
        <dbReference type="ARBA" id="ARBA00023136"/>
    </source>
</evidence>
<comment type="similarity">
    <text evidence="2">Belongs to the Gram-negative porin family.</text>
</comment>
<dbReference type="STRING" id="903503.MEPCIT_099"/>
<evidence type="ECO:0000256" key="5">
    <source>
        <dbReference type="SAM" id="SignalP"/>
    </source>
</evidence>
<dbReference type="SUPFAM" id="SSF56935">
    <property type="entry name" value="Porins"/>
    <property type="match status" value="1"/>
</dbReference>
<proteinExistence type="inferred from homology"/>
<keyword evidence="4" id="KW-0472">Membrane</keyword>
<keyword evidence="3 5" id="KW-0732">Signal</keyword>
<dbReference type="InterPro" id="IPR023614">
    <property type="entry name" value="Porin_dom_sf"/>
</dbReference>
<dbReference type="PANTHER" id="PTHR34501:SF2">
    <property type="entry name" value="OUTER MEMBRANE PORIN F-RELATED"/>
    <property type="match status" value="1"/>
</dbReference>
<dbReference type="GO" id="GO:0034220">
    <property type="term" value="P:monoatomic ion transmembrane transport"/>
    <property type="evidence" value="ECO:0007669"/>
    <property type="project" value="InterPro"/>
</dbReference>
<dbReference type="OrthoDB" id="7055111at2"/>
<feature type="chain" id="PRO_5003365249" evidence="5">
    <location>
        <begin position="22"/>
        <end position="368"/>
    </location>
</feature>
<dbReference type="RefSeq" id="WP_013975510.1">
    <property type="nucleotide sequence ID" value="NC_015735.1"/>
</dbReference>
<reference evidence="6 7" key="2">
    <citation type="journal article" date="2011" name="Curr. Biol.">
        <title>An interdependent metabolic patchwork in the nested symbiosis of mealybugs.</title>
        <authorList>
            <person name="McCutcheon J.P."/>
            <person name="von Dohlen C.D."/>
        </authorList>
    </citation>
    <scope>NUCLEOTIDE SEQUENCE [LARGE SCALE GENOMIC DNA]</scope>
    <source>
        <strain evidence="6 7">PCIT</strain>
    </source>
</reference>
<accession>F7XXD3</accession>
<keyword evidence="7" id="KW-1185">Reference proteome</keyword>
<dbReference type="InterPro" id="IPR001897">
    <property type="entry name" value="Porin_gammaproteobac"/>
</dbReference>
<dbReference type="InterPro" id="IPR001702">
    <property type="entry name" value="Porin_Gram-ve"/>
</dbReference>
<reference key="1">
    <citation type="submission" date="2010-09" db="EMBL/GenBank/DDBJ databases">
        <title>An interdependent metabolic patchwork in the nested three-way symbiosis of mealybugs.</title>
        <authorList>
            <person name="McCutcheon J.P."/>
            <person name="von Dohlen C.D."/>
        </authorList>
    </citation>
    <scope>NUCLEOTIDE SEQUENCE</scope>
    <source>
        <strain>PCIT</strain>
    </source>
</reference>
<sequence length="368" mass="41343">MKIQYLSVLMSAIAMVSSARATEVYNKEGNKLDLYGKFNCIRYMSFYANKNGDRSFVRYGFRAETKLSANIISFGTLEQEVGLRHTESIVANNHFSRLGFAGIKFTNVGSIDYGRNYGVLYDVGAWTDIVLVFSGDTTVTDNVITGRANSLLTYRNTNCFGRLDGFNFALQYQGKNDSKVEHKTDLDLQKENGVGYGISVTYDFGKGVSAGAAVTSSNRTMYQRLQKITRNTGKKAQACFFGMKYNADKIYLAALYGKTRNMTSYGKFTGEKYGVAKNAHNIALIAQYKLYFGLRPSLGYLQLRVDSDYSSKRQDIKKHIDVGARYNFSKHMLTFIDYRINLLSNNDFISAAQISTKNIIALGLTYMF</sequence>
<name>F7XXD3_MOREP</name>
<dbReference type="PRINTS" id="PR00183">
    <property type="entry name" value="ECOLIPORIN"/>
</dbReference>
<comment type="subcellular location">
    <subcellularLocation>
        <location evidence="1">Cell outer membrane</location>
        <topology evidence="1">Multi-pass membrane protein</topology>
    </subcellularLocation>
</comment>
<evidence type="ECO:0000256" key="2">
    <source>
        <dbReference type="ARBA" id="ARBA00007539"/>
    </source>
</evidence>
<evidence type="ECO:0000313" key="7">
    <source>
        <dbReference type="Proteomes" id="UP000000504"/>
    </source>
</evidence>
<dbReference type="Gene3D" id="2.40.160.10">
    <property type="entry name" value="Porin"/>
    <property type="match status" value="1"/>
</dbReference>
<dbReference type="GO" id="GO:0009279">
    <property type="term" value="C:cell outer membrane"/>
    <property type="evidence" value="ECO:0007669"/>
    <property type="project" value="UniProtKB-SubCell"/>
</dbReference>
<dbReference type="EMBL" id="CP002243">
    <property type="protein sequence ID" value="AEI74759.1"/>
    <property type="molecule type" value="Genomic_DNA"/>
</dbReference>
<dbReference type="eggNOG" id="COG3203">
    <property type="taxonomic scope" value="Bacteria"/>
</dbReference>
<evidence type="ECO:0000313" key="6">
    <source>
        <dbReference type="EMBL" id="AEI74759.1"/>
    </source>
</evidence>
<evidence type="ECO:0000256" key="3">
    <source>
        <dbReference type="ARBA" id="ARBA00022729"/>
    </source>
</evidence>
<dbReference type="KEGG" id="men:MEPCIT_099"/>
<dbReference type="HOGENOM" id="CLU_058202_0_0_6"/>
<dbReference type="PRINTS" id="PR00182">
    <property type="entry name" value="ECOLNEIPORIN"/>
</dbReference>
<gene>
    <name evidence="6" type="ordered locus">MEPCIT_099</name>
</gene>
<feature type="signal peptide" evidence="5">
    <location>
        <begin position="1"/>
        <end position="21"/>
    </location>
</feature>
<dbReference type="CDD" id="cd00342">
    <property type="entry name" value="gram_neg_porins"/>
    <property type="match status" value="1"/>
</dbReference>
<dbReference type="Pfam" id="PF00267">
    <property type="entry name" value="Porin_1"/>
    <property type="match status" value="1"/>
</dbReference>
<dbReference type="InterPro" id="IPR033900">
    <property type="entry name" value="Gram_neg_porin_domain"/>
</dbReference>
<dbReference type="PANTHER" id="PTHR34501">
    <property type="entry name" value="PROTEIN YDDL-RELATED"/>
    <property type="match status" value="1"/>
</dbReference>
<dbReference type="GO" id="GO:0015288">
    <property type="term" value="F:porin activity"/>
    <property type="evidence" value="ECO:0007669"/>
    <property type="project" value="InterPro"/>
</dbReference>
<organism evidence="6 7">
    <name type="scientific">Moranella endobia (strain PCIT)</name>
    <dbReference type="NCBI Taxonomy" id="903503"/>
    <lineage>
        <taxon>Bacteria</taxon>
        <taxon>Pseudomonadati</taxon>
        <taxon>Pseudomonadota</taxon>
        <taxon>Gammaproteobacteria</taxon>
        <taxon>Enterobacterales</taxon>
        <taxon>Enterobacteriaceae</taxon>
        <taxon>Candidatus Moranella</taxon>
    </lineage>
</organism>